<dbReference type="Gene3D" id="1.10.287.310">
    <property type="match status" value="1"/>
</dbReference>
<keyword evidence="8" id="KW-1185">Reference proteome</keyword>
<name>A0A183FB18_HELPZ</name>
<dbReference type="PANTHER" id="PTHR45722">
    <property type="entry name" value="60S RIBOSOMAL PROTEIN L35"/>
    <property type="match status" value="1"/>
</dbReference>
<gene>
    <name evidence="7" type="ORF">HPBE_LOCUS3360</name>
</gene>
<reference evidence="9" key="2">
    <citation type="submission" date="2019-09" db="UniProtKB">
        <authorList>
            <consortium name="WormBaseParasite"/>
        </authorList>
    </citation>
    <scope>IDENTIFICATION</scope>
</reference>
<dbReference type="NCBIfam" id="TIGR00012">
    <property type="entry name" value="L29"/>
    <property type="match status" value="1"/>
</dbReference>
<evidence type="ECO:0000313" key="7">
    <source>
        <dbReference type="EMBL" id="VDO33995.1"/>
    </source>
</evidence>
<dbReference type="AlphaFoldDB" id="A0A183FB18"/>
<dbReference type="InterPro" id="IPR045059">
    <property type="entry name" value="Ribosomal_uL29_euk"/>
</dbReference>
<dbReference type="Gene3D" id="6.10.250.3450">
    <property type="match status" value="1"/>
</dbReference>
<dbReference type="FunFam" id="1.10.287.310:FF:000002">
    <property type="entry name" value="60S ribosomal protein L35"/>
    <property type="match status" value="1"/>
</dbReference>
<sequence length="123" mass="14459">MTKLKIQELRGKKKEELVKLLSEQSSELASLRVAKVTGGAPAKLCKIRVIRKNIARIQTVVHQTQKQELRKLYAKSKYKPLDIRKKKTRAIRRQLTAHEQRLRTAKQKKKQRDFPMRRYAVKA</sequence>
<dbReference type="InterPro" id="IPR001854">
    <property type="entry name" value="Ribosomal_uL29"/>
</dbReference>
<feature type="region of interest" description="Disordered" evidence="6">
    <location>
        <begin position="99"/>
        <end position="123"/>
    </location>
</feature>
<accession>A0A183FB18</accession>
<proteinExistence type="inferred from homology"/>
<keyword evidence="3" id="KW-0687">Ribonucleoprotein</keyword>
<dbReference type="EMBL" id="UZAH01008250">
    <property type="protein sequence ID" value="VDO33995.1"/>
    <property type="molecule type" value="Genomic_DNA"/>
</dbReference>
<protein>
    <recommendedName>
        <fullName evidence="4">Large ribosomal subunit protein uL29</fullName>
    </recommendedName>
    <alternativeName>
        <fullName evidence="5">60S ribosomal protein L35</fullName>
    </alternativeName>
</protein>
<dbReference type="PANTHER" id="PTHR45722:SF2">
    <property type="entry name" value="LARGE RIBOSOMAL SUBUNIT PROTEIN UL29-RELATED"/>
    <property type="match status" value="1"/>
</dbReference>
<evidence type="ECO:0000256" key="1">
    <source>
        <dbReference type="ARBA" id="ARBA00009254"/>
    </source>
</evidence>
<evidence type="ECO:0000256" key="5">
    <source>
        <dbReference type="ARBA" id="ARBA00035334"/>
    </source>
</evidence>
<dbReference type="PROSITE" id="PS00579">
    <property type="entry name" value="RIBOSOMAL_L29"/>
    <property type="match status" value="1"/>
</dbReference>
<keyword evidence="2" id="KW-0689">Ribosomal protein</keyword>
<dbReference type="GO" id="GO:0003729">
    <property type="term" value="F:mRNA binding"/>
    <property type="evidence" value="ECO:0007669"/>
    <property type="project" value="TreeGrafter"/>
</dbReference>
<evidence type="ECO:0000313" key="9">
    <source>
        <dbReference type="WBParaSite" id="HPBE_0000336001-mRNA-1"/>
    </source>
</evidence>
<dbReference type="GO" id="GO:0022625">
    <property type="term" value="C:cytosolic large ribosomal subunit"/>
    <property type="evidence" value="ECO:0007669"/>
    <property type="project" value="InterPro"/>
</dbReference>
<dbReference type="Pfam" id="PF00831">
    <property type="entry name" value="Ribosomal_L29"/>
    <property type="match status" value="1"/>
</dbReference>
<dbReference type="CDD" id="cd00427">
    <property type="entry name" value="Ribosomal_L29_HIP"/>
    <property type="match status" value="1"/>
</dbReference>
<evidence type="ECO:0000256" key="4">
    <source>
        <dbReference type="ARBA" id="ARBA00035204"/>
    </source>
</evidence>
<reference evidence="7 8" key="1">
    <citation type="submission" date="2018-11" db="EMBL/GenBank/DDBJ databases">
        <authorList>
            <consortium name="Pathogen Informatics"/>
        </authorList>
    </citation>
    <scope>NUCLEOTIDE SEQUENCE [LARGE SCALE GENOMIC DNA]</scope>
</reference>
<dbReference type="GO" id="GO:0000463">
    <property type="term" value="P:maturation of LSU-rRNA from tricistronic rRNA transcript (SSU-rRNA, 5.8S rRNA, LSU-rRNA)"/>
    <property type="evidence" value="ECO:0007669"/>
    <property type="project" value="InterPro"/>
</dbReference>
<dbReference type="InterPro" id="IPR018254">
    <property type="entry name" value="Ribosomal_uL29_CS"/>
</dbReference>
<comment type="similarity">
    <text evidence="1">Belongs to the universal ribosomal protein uL29 family.</text>
</comment>
<dbReference type="InterPro" id="IPR036049">
    <property type="entry name" value="Ribosomal_uL29_sf"/>
</dbReference>
<dbReference type="GO" id="GO:0006412">
    <property type="term" value="P:translation"/>
    <property type="evidence" value="ECO:0007669"/>
    <property type="project" value="InterPro"/>
</dbReference>
<dbReference type="HAMAP" id="MF_00374">
    <property type="entry name" value="Ribosomal_uL29"/>
    <property type="match status" value="1"/>
</dbReference>
<dbReference type="FunFam" id="6.10.250.3450:FF:000001">
    <property type="entry name" value="60S ribosomal protein L35"/>
    <property type="match status" value="1"/>
</dbReference>
<dbReference type="WBParaSite" id="HPBE_0000336001-mRNA-1">
    <property type="protein sequence ID" value="HPBE_0000336001-mRNA-1"/>
    <property type="gene ID" value="HPBE_0000336001"/>
</dbReference>
<evidence type="ECO:0000256" key="3">
    <source>
        <dbReference type="ARBA" id="ARBA00023274"/>
    </source>
</evidence>
<dbReference type="Proteomes" id="UP000050761">
    <property type="component" value="Unassembled WGS sequence"/>
</dbReference>
<dbReference type="SUPFAM" id="SSF46561">
    <property type="entry name" value="Ribosomal protein L29 (L29p)"/>
    <property type="match status" value="1"/>
</dbReference>
<evidence type="ECO:0000256" key="6">
    <source>
        <dbReference type="SAM" id="MobiDB-lite"/>
    </source>
</evidence>
<evidence type="ECO:0000313" key="8">
    <source>
        <dbReference type="Proteomes" id="UP000050761"/>
    </source>
</evidence>
<accession>A0A3P7YA23</accession>
<organism evidence="8 9">
    <name type="scientific">Heligmosomoides polygyrus</name>
    <name type="common">Parasitic roundworm</name>
    <dbReference type="NCBI Taxonomy" id="6339"/>
    <lineage>
        <taxon>Eukaryota</taxon>
        <taxon>Metazoa</taxon>
        <taxon>Ecdysozoa</taxon>
        <taxon>Nematoda</taxon>
        <taxon>Chromadorea</taxon>
        <taxon>Rhabditida</taxon>
        <taxon>Rhabditina</taxon>
        <taxon>Rhabditomorpha</taxon>
        <taxon>Strongyloidea</taxon>
        <taxon>Heligmosomidae</taxon>
        <taxon>Heligmosomoides</taxon>
    </lineage>
</organism>
<dbReference type="GO" id="GO:0003735">
    <property type="term" value="F:structural constituent of ribosome"/>
    <property type="evidence" value="ECO:0007669"/>
    <property type="project" value="InterPro"/>
</dbReference>
<dbReference type="OrthoDB" id="528635at2759"/>
<evidence type="ECO:0000256" key="2">
    <source>
        <dbReference type="ARBA" id="ARBA00022980"/>
    </source>
</evidence>